<dbReference type="InterPro" id="IPR050155">
    <property type="entry name" value="HAD-like_hydrolase_sf"/>
</dbReference>
<dbReference type="PANTHER" id="PTHR43434:SF1">
    <property type="entry name" value="PHOSPHOGLYCOLATE PHOSPHATASE"/>
    <property type="match status" value="1"/>
</dbReference>
<keyword evidence="3" id="KW-1185">Reference proteome</keyword>
<reference evidence="3" key="1">
    <citation type="journal article" date="2019" name="Int. J. Syst. Evol. Microbiol.">
        <title>The Global Catalogue of Microorganisms (GCM) 10K type strain sequencing project: providing services to taxonomists for standard genome sequencing and annotation.</title>
        <authorList>
            <consortium name="The Broad Institute Genomics Platform"/>
            <consortium name="The Broad Institute Genome Sequencing Center for Infectious Disease"/>
            <person name="Wu L."/>
            <person name="Ma J."/>
        </authorList>
    </citation>
    <scope>NUCLEOTIDE SEQUENCE [LARGE SCALE GENOMIC DNA]</scope>
    <source>
        <strain evidence="3">JCM 17130</strain>
    </source>
</reference>
<dbReference type="SFLD" id="SFLDS00003">
    <property type="entry name" value="Haloacid_Dehalogenase"/>
    <property type="match status" value="2"/>
</dbReference>
<dbReference type="Pfam" id="PF00702">
    <property type="entry name" value="Hydrolase"/>
    <property type="match status" value="2"/>
</dbReference>
<protein>
    <submittedName>
        <fullName evidence="2">HAD family hydrolase</fullName>
        <ecNumber evidence="2">3.1.3.-</ecNumber>
    </submittedName>
</protein>
<dbReference type="SUPFAM" id="SSF56784">
    <property type="entry name" value="HAD-like"/>
    <property type="match status" value="2"/>
</dbReference>
<gene>
    <name evidence="2" type="ORF">ACFSE6_07370</name>
</gene>
<evidence type="ECO:0000313" key="2">
    <source>
        <dbReference type="EMBL" id="MFD1717647.1"/>
    </source>
</evidence>
<dbReference type="EC" id="3.1.3.-" evidence="2"/>
<accession>A0ABW4L395</accession>
<evidence type="ECO:0000313" key="3">
    <source>
        <dbReference type="Proteomes" id="UP001597277"/>
    </source>
</evidence>
<dbReference type="EMBL" id="JBHUEE010000003">
    <property type="protein sequence ID" value="MFD1717647.1"/>
    <property type="molecule type" value="Genomic_DNA"/>
</dbReference>
<dbReference type="RefSeq" id="WP_388004349.1">
    <property type="nucleotide sequence ID" value="NZ_JBHUEE010000003.1"/>
</dbReference>
<evidence type="ECO:0000256" key="1">
    <source>
        <dbReference type="SAM" id="MobiDB-lite"/>
    </source>
</evidence>
<proteinExistence type="predicted"/>
<organism evidence="2 3">
    <name type="scientific">Georgenia deserti</name>
    <dbReference type="NCBI Taxonomy" id="2093781"/>
    <lineage>
        <taxon>Bacteria</taxon>
        <taxon>Bacillati</taxon>
        <taxon>Actinomycetota</taxon>
        <taxon>Actinomycetes</taxon>
        <taxon>Micrococcales</taxon>
        <taxon>Bogoriellaceae</taxon>
        <taxon>Georgenia</taxon>
    </lineage>
</organism>
<name>A0ABW4L395_9MICO</name>
<dbReference type="Proteomes" id="UP001597277">
    <property type="component" value="Unassembled WGS sequence"/>
</dbReference>
<dbReference type="Gene3D" id="3.40.50.1000">
    <property type="entry name" value="HAD superfamily/HAD-like"/>
    <property type="match status" value="2"/>
</dbReference>
<keyword evidence="2" id="KW-0378">Hydrolase</keyword>
<comment type="caution">
    <text evidence="2">The sequence shown here is derived from an EMBL/GenBank/DDBJ whole genome shotgun (WGS) entry which is preliminary data.</text>
</comment>
<dbReference type="InterPro" id="IPR036412">
    <property type="entry name" value="HAD-like_sf"/>
</dbReference>
<dbReference type="InterPro" id="IPR023214">
    <property type="entry name" value="HAD_sf"/>
</dbReference>
<dbReference type="GO" id="GO:0016787">
    <property type="term" value="F:hydrolase activity"/>
    <property type="evidence" value="ECO:0007669"/>
    <property type="project" value="UniProtKB-KW"/>
</dbReference>
<dbReference type="SFLD" id="SFLDG01129">
    <property type="entry name" value="C1.5:_HAD__Beta-PGM__Phosphata"/>
    <property type="match status" value="2"/>
</dbReference>
<dbReference type="InterPro" id="IPR006439">
    <property type="entry name" value="HAD-SF_hydro_IA"/>
</dbReference>
<dbReference type="NCBIfam" id="TIGR01549">
    <property type="entry name" value="HAD-SF-IA-v1"/>
    <property type="match status" value="2"/>
</dbReference>
<dbReference type="PANTHER" id="PTHR43434">
    <property type="entry name" value="PHOSPHOGLYCOLATE PHOSPHATASE"/>
    <property type="match status" value="1"/>
</dbReference>
<feature type="region of interest" description="Disordered" evidence="1">
    <location>
        <begin position="266"/>
        <end position="298"/>
    </location>
</feature>
<sequence>MSTIETTPAISPDRRAPGLRTRPEVLLLDFGGVVFATRRRAEGMTEVAERVSSLLAHASHEHHVADLVTMLEGGKRALGDWKNSQSRRREPTELDHRTIWRDFYGAPLPLAQRELLAGHAEELQMMMTLHLTEHSVRPGIVDLLGVAANLGIPVGIVSNTHSGRAHRAVLDRSGLTDRFAVQVYSDEVGVRKPHPGIIALAARALGTTASSSWYVGDTFDRDVVAGRRAGVAAVVLTRHHKTDHPPFPVAERADLVLDDPRGLVPLLEEASPTRPSGPARSRADASARDLTAAAGSRPPSALLLDHGGVISTSQVDTAGLQRFAALLAGRLTAAGHPTSPREAARALAAARRGHKQWKQAHETTRDGVVPEIDPATFWADLVAPALPGLPEAVAAWMRAESHDLMYFYARAKSVRTIRPGVAALLERAARAGVPVGIVSNTVSGRAVRAELDRLGVLDLIAAHAYSDEVGRRKPDPAGVHSVLTALDADPAQAWFVGDKPHRDVPAARRAGVGTVVLVRGGSTPDDTLDRLVGGAPSEQLPDHVITEMTELLDLALPHSRV</sequence>